<dbReference type="RefSeq" id="WP_191710581.1">
    <property type="nucleotide sequence ID" value="NZ_JACSPQ010000017.1"/>
</dbReference>
<keyword evidence="5 6" id="KW-0472">Membrane</keyword>
<dbReference type="InterPro" id="IPR050250">
    <property type="entry name" value="Macrolide_Exporter_MacB"/>
</dbReference>
<keyword evidence="2" id="KW-1003">Cell membrane</keyword>
<feature type="transmembrane region" description="Helical" evidence="6">
    <location>
        <begin position="16"/>
        <end position="39"/>
    </location>
</feature>
<evidence type="ECO:0000256" key="5">
    <source>
        <dbReference type="ARBA" id="ARBA00023136"/>
    </source>
</evidence>
<evidence type="ECO:0000256" key="1">
    <source>
        <dbReference type="ARBA" id="ARBA00004651"/>
    </source>
</evidence>
<evidence type="ECO:0000259" key="8">
    <source>
        <dbReference type="Pfam" id="PF12704"/>
    </source>
</evidence>
<keyword evidence="3 6" id="KW-0812">Transmembrane</keyword>
<feature type="transmembrane region" description="Helical" evidence="6">
    <location>
        <begin position="663"/>
        <end position="687"/>
    </location>
</feature>
<feature type="transmembrane region" description="Helical" evidence="6">
    <location>
        <begin position="327"/>
        <end position="350"/>
    </location>
</feature>
<sequence length="786" mass="88980">MKALKTYFTFLERNKLFTFVNVAGLGISLMFVLLIANMVTRQLTVDRDTRNADRTYLFCSEQNFGAHYVLGERLASRYPDIEEWTVATNAAGVGGEYIDVEGKKFDVKVLLARKNFFEFFGFRLREGDPAHVLQDNYSVVISESAAKRIFGNEEAVGKSIKVNFTDKHTYTVTGVMEDIGNSIFPSETELVFPFEAMEYINWAAAIENTVMQNFGGANVFIRVPQGIDPNDKNADMLEWLKTFAWPYHNGSFEKAFWVPMREVYFSEIECANMNQYSRKLMTVFTVTGILILLMAVFNYISMSVAQTSYRAKEMATRRLLGSSSKDIFWRMMAESLIMTFIAFALAFLLAKAVEPFAMELLKTKIDVAGDLTVPVAAVYIAGILLLSAVSGFVPATILSHYNPMDVVKGTFRRKTKAVYLRTLYVVQCGLTVALLACSFFLGVQIYRLLHEPLGYTYGNVLCYPNMSETNNLYRFRDEVRKLPFVKNVSLTRGMPVDGGNGHSTTYNLKGRIVPVDFRLLQTDSAFLDIFHIPLERDYHLTYSDRNYYLNHEAFRQMGLDDDAVSFKIEGEDASRTIAGRFPDFRMYSALDPIRPVLMQIIPSDSIGYPWDILVETTDGDLPAYKHQLDALYSEIIEGVPFESHWYDYWIADAYADIIRMNKVIGIFTLAALLISLLGLTAMSLYFIAQRKRDMAIRKVFGSDNRHELLRLLAFAGQSLAASLLIAVPIIGIGFRYIQRIVGYDKSFPWWTACVAFIAVAAISLLSIGLISRSATRENPINNIKTE</sequence>
<dbReference type="InterPro" id="IPR025857">
    <property type="entry name" value="MacB_PCD"/>
</dbReference>
<dbReference type="PANTHER" id="PTHR30572">
    <property type="entry name" value="MEMBRANE COMPONENT OF TRANSPORTER-RELATED"/>
    <property type="match status" value="1"/>
</dbReference>
<comment type="caution">
    <text evidence="9">The sequence shown here is derived from an EMBL/GenBank/DDBJ whole genome shotgun (WGS) entry which is preliminary data.</text>
</comment>
<keyword evidence="10" id="KW-1185">Reference proteome</keyword>
<evidence type="ECO:0000256" key="3">
    <source>
        <dbReference type="ARBA" id="ARBA00022692"/>
    </source>
</evidence>
<evidence type="ECO:0000256" key="6">
    <source>
        <dbReference type="SAM" id="Phobius"/>
    </source>
</evidence>
<dbReference type="Proteomes" id="UP000616346">
    <property type="component" value="Unassembled WGS sequence"/>
</dbReference>
<protein>
    <submittedName>
        <fullName evidence="9">ABC transporter permease</fullName>
    </submittedName>
</protein>
<feature type="domain" description="ABC3 transporter permease C-terminal" evidence="7">
    <location>
        <begin position="287"/>
        <end position="403"/>
    </location>
</feature>
<dbReference type="Pfam" id="PF12704">
    <property type="entry name" value="MacB_PCD"/>
    <property type="match status" value="1"/>
</dbReference>
<evidence type="ECO:0000256" key="4">
    <source>
        <dbReference type="ARBA" id="ARBA00022989"/>
    </source>
</evidence>
<evidence type="ECO:0000259" key="7">
    <source>
        <dbReference type="Pfam" id="PF02687"/>
    </source>
</evidence>
<reference evidence="9 10" key="1">
    <citation type="submission" date="2020-08" db="EMBL/GenBank/DDBJ databases">
        <title>A Genomic Blueprint of the Chicken Gut Microbiome.</title>
        <authorList>
            <person name="Gilroy R."/>
            <person name="Ravi A."/>
            <person name="Getino M."/>
            <person name="Pursley I."/>
            <person name="Horton D.L."/>
            <person name="Alikhan N.-F."/>
            <person name="Baker D."/>
            <person name="Gharbi K."/>
            <person name="Hall N."/>
            <person name="Watson M."/>
            <person name="Adriaenssens E.M."/>
            <person name="Foster-Nyarko E."/>
            <person name="Jarju S."/>
            <person name="Secka A."/>
            <person name="Antonio M."/>
            <person name="Oren A."/>
            <person name="Chaudhuri R."/>
            <person name="La Ragione R.M."/>
            <person name="Hildebrand F."/>
            <person name="Pallen M.J."/>
        </authorList>
    </citation>
    <scope>NUCLEOTIDE SEQUENCE [LARGE SCALE GENOMIC DNA]</scope>
    <source>
        <strain evidence="9 10">Sa1YUN3</strain>
    </source>
</reference>
<gene>
    <name evidence="9" type="ORF">H9626_11820</name>
</gene>
<feature type="domain" description="ABC3 transporter permease C-terminal" evidence="7">
    <location>
        <begin position="666"/>
        <end position="779"/>
    </location>
</feature>
<accession>A0ABR8VDN3</accession>
<dbReference type="PANTHER" id="PTHR30572:SF18">
    <property type="entry name" value="ABC-TYPE MACROLIDE FAMILY EXPORT SYSTEM PERMEASE COMPONENT 2"/>
    <property type="match status" value="1"/>
</dbReference>
<feature type="transmembrane region" description="Helical" evidence="6">
    <location>
        <begin position="376"/>
        <end position="398"/>
    </location>
</feature>
<feature type="transmembrane region" description="Helical" evidence="6">
    <location>
        <begin position="280"/>
        <end position="300"/>
    </location>
</feature>
<dbReference type="EMBL" id="JACSPQ010000017">
    <property type="protein sequence ID" value="MBD8002888.1"/>
    <property type="molecule type" value="Genomic_DNA"/>
</dbReference>
<feature type="transmembrane region" description="Helical" evidence="6">
    <location>
        <begin position="418"/>
        <end position="441"/>
    </location>
</feature>
<feature type="domain" description="MacB-like periplasmic core" evidence="8">
    <location>
        <begin position="18"/>
        <end position="231"/>
    </location>
</feature>
<organism evidence="9 10">
    <name type="scientific">Phocaeicola faecium</name>
    <dbReference type="NCBI Taxonomy" id="2762213"/>
    <lineage>
        <taxon>Bacteria</taxon>
        <taxon>Pseudomonadati</taxon>
        <taxon>Bacteroidota</taxon>
        <taxon>Bacteroidia</taxon>
        <taxon>Bacteroidales</taxon>
        <taxon>Bacteroidaceae</taxon>
        <taxon>Phocaeicola</taxon>
    </lineage>
</organism>
<dbReference type="Pfam" id="PF02687">
    <property type="entry name" value="FtsX"/>
    <property type="match status" value="2"/>
</dbReference>
<feature type="transmembrane region" description="Helical" evidence="6">
    <location>
        <begin position="749"/>
        <end position="770"/>
    </location>
</feature>
<dbReference type="InterPro" id="IPR003838">
    <property type="entry name" value="ABC3_permease_C"/>
</dbReference>
<evidence type="ECO:0000313" key="10">
    <source>
        <dbReference type="Proteomes" id="UP000616346"/>
    </source>
</evidence>
<comment type="subcellular location">
    <subcellularLocation>
        <location evidence="1">Cell membrane</location>
        <topology evidence="1">Multi-pass membrane protein</topology>
    </subcellularLocation>
</comment>
<evidence type="ECO:0000313" key="9">
    <source>
        <dbReference type="EMBL" id="MBD8002888.1"/>
    </source>
</evidence>
<feature type="transmembrane region" description="Helical" evidence="6">
    <location>
        <begin position="708"/>
        <end position="737"/>
    </location>
</feature>
<proteinExistence type="predicted"/>
<evidence type="ECO:0000256" key="2">
    <source>
        <dbReference type="ARBA" id="ARBA00022475"/>
    </source>
</evidence>
<keyword evidence="4 6" id="KW-1133">Transmembrane helix</keyword>
<name>A0ABR8VDN3_9BACT</name>